<sequence length="476" mass="52509">MAYPSDERRPVSHEAGRLSLTERDLIRIVHDPGFPRWLEQMKSIGGCAHPIYLSGHTTTRDAATGEILTHYDTREEPGERLAVRCRNRRETRCPPCSRLHSGDTYHLVRSGLLGGKGIGPQVRHHPRVFVTLTAPSWGPVHRLSAPGGPACRPRRGAPTCDHGRPLGCPRHHEEKDPQLGQPLCPGCYDYTGHVLWNADAGLLWTRFCHTLRREIASAAGIVQSRIGEHLRLSFAKVAEYQLRGAIHFHAVIRIDGPDGPSSAPPLWATPEMLTASVRTAAGRVAVRTPYSPATGEREMRWGEQIDVHSIRSDAFTGTVITDSAVAAYVAKYVAKSVGDSGGVDSRMESADEIRFAPVNPHVRTIMMQCWRLGGLTDLESLNLRSWAHTLGFRGHVLTKSRAYSTTYGALRQVRENYLTGPRPAEKGRRTETESAWRYVGAGHSLAQAEIARGIAEDLAERKRLGREVQGDGLGEL</sequence>
<dbReference type="EMBL" id="JAVRET010000023">
    <property type="protein sequence ID" value="MDT0409857.1"/>
    <property type="molecule type" value="Genomic_DNA"/>
</dbReference>
<keyword evidence="2" id="KW-1185">Reference proteome</keyword>
<dbReference type="RefSeq" id="WP_010265585.1">
    <property type="nucleotide sequence ID" value="NZ_JAVRET010000023.1"/>
</dbReference>
<gene>
    <name evidence="1" type="ORF">RM698_12450</name>
</gene>
<dbReference type="Proteomes" id="UP001183610">
    <property type="component" value="Unassembled WGS sequence"/>
</dbReference>
<comment type="caution">
    <text evidence="1">The sequence shown here is derived from an EMBL/GenBank/DDBJ whole genome shotgun (WGS) entry which is preliminary data.</text>
</comment>
<evidence type="ECO:0000313" key="2">
    <source>
        <dbReference type="Proteomes" id="UP001183610"/>
    </source>
</evidence>
<organism evidence="1 2">
    <name type="scientific">Streptomyces evansiae</name>
    <dbReference type="NCBI Taxonomy" id="3075535"/>
    <lineage>
        <taxon>Bacteria</taxon>
        <taxon>Bacillati</taxon>
        <taxon>Actinomycetota</taxon>
        <taxon>Actinomycetes</taxon>
        <taxon>Kitasatosporales</taxon>
        <taxon>Streptomycetaceae</taxon>
        <taxon>Streptomyces</taxon>
    </lineage>
</organism>
<protein>
    <submittedName>
        <fullName evidence="1">Plasmid replication initiator protein</fullName>
    </submittedName>
</protein>
<reference evidence="2" key="1">
    <citation type="submission" date="2023-07" db="EMBL/GenBank/DDBJ databases">
        <title>30 novel species of actinomycetes from the DSMZ collection.</title>
        <authorList>
            <person name="Nouioui I."/>
        </authorList>
    </citation>
    <scope>NUCLEOTIDE SEQUENCE [LARGE SCALE GENOMIC DNA]</scope>
    <source>
        <strain evidence="2">DSM 41979</strain>
    </source>
</reference>
<name>A0ABU2QZH1_9ACTN</name>
<accession>A0ABU2QZH1</accession>
<evidence type="ECO:0000313" key="1">
    <source>
        <dbReference type="EMBL" id="MDT0409857.1"/>
    </source>
</evidence>
<dbReference type="InterPro" id="IPR046828">
    <property type="entry name" value="RepSA"/>
</dbReference>
<dbReference type="Pfam" id="PF20199">
    <property type="entry name" value="RepSA"/>
    <property type="match status" value="1"/>
</dbReference>
<proteinExistence type="predicted"/>